<keyword evidence="8" id="KW-0539">Nucleus</keyword>
<evidence type="ECO:0000256" key="1">
    <source>
        <dbReference type="ARBA" id="ARBA00004123"/>
    </source>
</evidence>
<dbReference type="SUPFAM" id="SSF53098">
    <property type="entry name" value="Ribonuclease H-like"/>
    <property type="match status" value="1"/>
</dbReference>
<dbReference type="GO" id="GO:0008270">
    <property type="term" value="F:zinc ion binding"/>
    <property type="evidence" value="ECO:0007669"/>
    <property type="project" value="UniProtKB-KW"/>
</dbReference>
<protein>
    <submittedName>
        <fullName evidence="12">Zinc finger BED domain-containing protein 1</fullName>
    </submittedName>
</protein>
<dbReference type="Pfam" id="PF05699">
    <property type="entry name" value="Dimer_Tnp_hAT"/>
    <property type="match status" value="1"/>
</dbReference>
<dbReference type="GO" id="GO:0003677">
    <property type="term" value="F:DNA binding"/>
    <property type="evidence" value="ECO:0007669"/>
    <property type="project" value="UniProtKB-KW"/>
</dbReference>
<dbReference type="PANTHER" id="PTHR46481">
    <property type="entry name" value="ZINC FINGER BED DOMAIN-CONTAINING PROTEIN 4"/>
    <property type="match status" value="1"/>
</dbReference>
<dbReference type="SMART" id="SM00614">
    <property type="entry name" value="ZnF_BED"/>
    <property type="match status" value="1"/>
</dbReference>
<feature type="domain" description="BED-type" evidence="11">
    <location>
        <begin position="3"/>
        <end position="55"/>
    </location>
</feature>
<dbReference type="SUPFAM" id="SSF57667">
    <property type="entry name" value="beta-beta-alpha zinc fingers"/>
    <property type="match status" value="1"/>
</dbReference>
<dbReference type="InterPro" id="IPR012337">
    <property type="entry name" value="RNaseH-like_sf"/>
</dbReference>
<dbReference type="InterPro" id="IPR036236">
    <property type="entry name" value="Znf_C2H2_sf"/>
</dbReference>
<dbReference type="GO" id="GO:0005634">
    <property type="term" value="C:nucleus"/>
    <property type="evidence" value="ECO:0007669"/>
    <property type="project" value="UniProtKB-SubCell"/>
</dbReference>
<dbReference type="InterPro" id="IPR052035">
    <property type="entry name" value="ZnF_BED_domain_contain"/>
</dbReference>
<evidence type="ECO:0000256" key="2">
    <source>
        <dbReference type="ARBA" id="ARBA00022723"/>
    </source>
</evidence>
<dbReference type="GO" id="GO:0009791">
    <property type="term" value="P:post-embryonic development"/>
    <property type="evidence" value="ECO:0007669"/>
    <property type="project" value="UniProtKB-ARBA"/>
</dbReference>
<feature type="region of interest" description="Disordered" evidence="10">
    <location>
        <begin position="52"/>
        <end position="93"/>
    </location>
</feature>
<evidence type="ECO:0000256" key="7">
    <source>
        <dbReference type="ARBA" id="ARBA00023163"/>
    </source>
</evidence>
<dbReference type="InterPro" id="IPR008906">
    <property type="entry name" value="HATC_C_dom"/>
</dbReference>
<dbReference type="InterPro" id="IPR003656">
    <property type="entry name" value="Znf_BED"/>
</dbReference>
<evidence type="ECO:0000256" key="9">
    <source>
        <dbReference type="PROSITE-ProRule" id="PRU00027"/>
    </source>
</evidence>
<keyword evidence="5" id="KW-0805">Transcription regulation</keyword>
<evidence type="ECO:0000259" key="11">
    <source>
        <dbReference type="PROSITE" id="PS50808"/>
    </source>
</evidence>
<feature type="compositionally biased region" description="Polar residues" evidence="10">
    <location>
        <begin position="76"/>
        <end position="93"/>
    </location>
</feature>
<name>A0A8D8Z989_9HEMI</name>
<evidence type="ECO:0000313" key="12">
    <source>
        <dbReference type="EMBL" id="CAG6742765.1"/>
    </source>
</evidence>
<keyword evidence="3 9" id="KW-0863">Zinc-finger</keyword>
<evidence type="ECO:0000256" key="3">
    <source>
        <dbReference type="ARBA" id="ARBA00022771"/>
    </source>
</evidence>
<dbReference type="EMBL" id="HBUF01439205">
    <property type="protein sequence ID" value="CAG6742765.1"/>
    <property type="molecule type" value="Transcribed_RNA"/>
</dbReference>
<dbReference type="PROSITE" id="PS50808">
    <property type="entry name" value="ZF_BED"/>
    <property type="match status" value="1"/>
</dbReference>
<dbReference type="AlphaFoldDB" id="A0A8D8Z989"/>
<dbReference type="SUPFAM" id="SSF140996">
    <property type="entry name" value="Hermes dimerisation domain"/>
    <property type="match status" value="1"/>
</dbReference>
<reference evidence="12" key="1">
    <citation type="submission" date="2021-05" db="EMBL/GenBank/DDBJ databases">
        <authorList>
            <person name="Alioto T."/>
            <person name="Alioto T."/>
            <person name="Gomez Garrido J."/>
        </authorList>
    </citation>
    <scope>NUCLEOTIDE SEQUENCE</scope>
</reference>
<accession>A0A8D8Z989</accession>
<keyword evidence="6" id="KW-0238">DNA-binding</keyword>
<organism evidence="12">
    <name type="scientific">Cacopsylla melanoneura</name>
    <dbReference type="NCBI Taxonomy" id="428564"/>
    <lineage>
        <taxon>Eukaryota</taxon>
        <taxon>Metazoa</taxon>
        <taxon>Ecdysozoa</taxon>
        <taxon>Arthropoda</taxon>
        <taxon>Hexapoda</taxon>
        <taxon>Insecta</taxon>
        <taxon>Pterygota</taxon>
        <taxon>Neoptera</taxon>
        <taxon>Paraneoptera</taxon>
        <taxon>Hemiptera</taxon>
        <taxon>Sternorrhyncha</taxon>
        <taxon>Psylloidea</taxon>
        <taxon>Psyllidae</taxon>
        <taxon>Psyllinae</taxon>
        <taxon>Cacopsylla</taxon>
    </lineage>
</organism>
<feature type="region of interest" description="Disordered" evidence="10">
    <location>
        <begin position="491"/>
        <end position="517"/>
    </location>
</feature>
<evidence type="ECO:0000256" key="6">
    <source>
        <dbReference type="ARBA" id="ARBA00023125"/>
    </source>
</evidence>
<evidence type="ECO:0000256" key="8">
    <source>
        <dbReference type="ARBA" id="ARBA00023242"/>
    </source>
</evidence>
<keyword evidence="7" id="KW-0804">Transcription</keyword>
<dbReference type="Pfam" id="PF02892">
    <property type="entry name" value="zf-BED"/>
    <property type="match status" value="1"/>
</dbReference>
<proteinExistence type="predicted"/>
<dbReference type="GO" id="GO:0046983">
    <property type="term" value="F:protein dimerization activity"/>
    <property type="evidence" value="ECO:0007669"/>
    <property type="project" value="InterPro"/>
</dbReference>
<dbReference type="PANTHER" id="PTHR46481:SF10">
    <property type="entry name" value="ZINC FINGER BED DOMAIN-CONTAINING PROTEIN 39"/>
    <property type="match status" value="1"/>
</dbReference>
<evidence type="ECO:0000256" key="5">
    <source>
        <dbReference type="ARBA" id="ARBA00023015"/>
    </source>
</evidence>
<keyword evidence="4" id="KW-0862">Zinc</keyword>
<evidence type="ECO:0000256" key="10">
    <source>
        <dbReference type="SAM" id="MobiDB-lite"/>
    </source>
</evidence>
<evidence type="ECO:0000256" key="4">
    <source>
        <dbReference type="ARBA" id="ARBA00022833"/>
    </source>
</evidence>
<keyword evidence="2" id="KW-0479">Metal-binding</keyword>
<sequence>MRPRRSTVWMYFDLIQNSTKAKCLICSNLICFSSGNVSNLSRHLKLKHPTVPLRPLDSRQGLESSVENPDDPPELITSSSVASSIPTQRSSVASSTLPQTRIYNYLRPTKAPEGLSKKVDKQLIKMVTKEYQPLSLVQDPEFKKFIELVSQCPGYKLPTRKTITEGLIPSQYESTRTEVKSKLGIASAVCLTTDSWTSCNTESFLAVTAHFIEGTELSSYLLDCVKFVDRHTSQNLANALMNIAKDYQIENKITAVVSDNASNITGAITINNWRQIPCFAHTLNLVVQDGLKNNIQGTLRKIKSIVEFFKRSTTGNAKLRATQVQLGLPELKLKQDVATRWNSTYDMINRILKLKDAVVTVIALLDTNLVPLTSAEWTIASQVVDILEIFNEVTVEVSAEKNVSLSKIIVYIKTIRNVLDTYLIDSSFHPQTKQIANDLKDGMTTRFAYLSELASECTLLDPRFKKAGFMGDEAKYKRAYDSVQTKLTAEFTRNPVPTSDPPTGPTHEEGSSVPKKSKMWNDFDKALERSMGQTNPTSASIVQLDRYIQEMPLGRHENPLVWWEERKKIYPGLYKIAKRRLCIVATSVPCERIFSKTGLIMNDRRNRLRASKLSQIVFLNHNWN</sequence>
<comment type="subcellular location">
    <subcellularLocation>
        <location evidence="1">Nucleus</location>
    </subcellularLocation>
</comment>